<keyword evidence="3" id="KW-1185">Reference proteome</keyword>
<organism evidence="2 3">
    <name type="scientific">Hermetia illucens</name>
    <name type="common">Black soldier fly</name>
    <dbReference type="NCBI Taxonomy" id="343691"/>
    <lineage>
        <taxon>Eukaryota</taxon>
        <taxon>Metazoa</taxon>
        <taxon>Ecdysozoa</taxon>
        <taxon>Arthropoda</taxon>
        <taxon>Hexapoda</taxon>
        <taxon>Insecta</taxon>
        <taxon>Pterygota</taxon>
        <taxon>Neoptera</taxon>
        <taxon>Endopterygota</taxon>
        <taxon>Diptera</taxon>
        <taxon>Brachycera</taxon>
        <taxon>Stratiomyomorpha</taxon>
        <taxon>Stratiomyidae</taxon>
        <taxon>Hermetiinae</taxon>
        <taxon>Hermetia</taxon>
    </lineage>
</organism>
<gene>
    <name evidence="2" type="ORF">HERILL_LOCUS2638</name>
</gene>
<feature type="compositionally biased region" description="Basic and acidic residues" evidence="1">
    <location>
        <begin position="104"/>
        <end position="114"/>
    </location>
</feature>
<evidence type="ECO:0000313" key="3">
    <source>
        <dbReference type="Proteomes" id="UP000594454"/>
    </source>
</evidence>
<dbReference type="InParanoid" id="A0A7R8UEX8"/>
<feature type="region of interest" description="Disordered" evidence="1">
    <location>
        <begin position="55"/>
        <end position="80"/>
    </location>
</feature>
<accession>A0A7R8UEX8</accession>
<dbReference type="Proteomes" id="UP000594454">
    <property type="component" value="Chromosome 1"/>
</dbReference>
<feature type="compositionally biased region" description="Polar residues" evidence="1">
    <location>
        <begin position="56"/>
        <end position="68"/>
    </location>
</feature>
<dbReference type="AlphaFoldDB" id="A0A7R8UEX8"/>
<proteinExistence type="predicted"/>
<reference evidence="2 3" key="1">
    <citation type="submission" date="2020-11" db="EMBL/GenBank/DDBJ databases">
        <authorList>
            <person name="Wallbank WR R."/>
            <person name="Pardo Diaz C."/>
            <person name="Kozak K."/>
            <person name="Martin S."/>
            <person name="Jiggins C."/>
            <person name="Moest M."/>
            <person name="Warren A I."/>
            <person name="Generalovic N T."/>
            <person name="Byers J.R.P. K."/>
            <person name="Montejo-Kovacevich G."/>
            <person name="Yen C E."/>
        </authorList>
    </citation>
    <scope>NUCLEOTIDE SEQUENCE [LARGE SCALE GENOMIC DNA]</scope>
</reference>
<name>A0A7R8UEX8_HERIL</name>
<evidence type="ECO:0000256" key="1">
    <source>
        <dbReference type="SAM" id="MobiDB-lite"/>
    </source>
</evidence>
<sequence>MTIAFFFAFSIMQDQQLPKKVSFQRKTSEIRKMKIHLLVLAVLCTASLSAEVADSDVTSGNTGGSNYDSGHDESSSVYSSTDSGYGIDNWNWESSADSGDDSWDDSRDDSRDDSGNYTGSASFDESGSASVNDSSSDRPLRPQHPRRNRWHGNRRGDRSVFKKHHPDRNNRGDKTPSKSIQFSYFFGNGWK</sequence>
<feature type="compositionally biased region" description="Basic residues" evidence="1">
    <location>
        <begin position="141"/>
        <end position="153"/>
    </location>
</feature>
<feature type="compositionally biased region" description="Basic and acidic residues" evidence="1">
    <location>
        <begin position="167"/>
        <end position="176"/>
    </location>
</feature>
<feature type="region of interest" description="Disordered" evidence="1">
    <location>
        <begin position="92"/>
        <end position="180"/>
    </location>
</feature>
<protein>
    <submittedName>
        <fullName evidence="2">Uncharacterized protein</fullName>
    </submittedName>
</protein>
<evidence type="ECO:0000313" key="2">
    <source>
        <dbReference type="EMBL" id="CAD7079420.1"/>
    </source>
</evidence>
<dbReference type="EMBL" id="LR899009">
    <property type="protein sequence ID" value="CAD7079420.1"/>
    <property type="molecule type" value="Genomic_DNA"/>
</dbReference>
<feature type="compositionally biased region" description="Low complexity" evidence="1">
    <location>
        <begin position="124"/>
        <end position="134"/>
    </location>
</feature>